<reference evidence="2" key="1">
    <citation type="submission" date="2021-10" db="EMBL/GenBank/DDBJ databases">
        <title>Melipona bicolor Genome sequencing and assembly.</title>
        <authorList>
            <person name="Araujo N.S."/>
            <person name="Arias M.C."/>
        </authorList>
    </citation>
    <scope>NUCLEOTIDE SEQUENCE</scope>
    <source>
        <strain evidence="2">USP_2M_L1-L4_2017</strain>
        <tissue evidence="2">Whole body</tissue>
    </source>
</reference>
<sequence>MDIEINKDSSWRIKRRTNLNKETKNSKRRCPSSTPDQMEANKNIPTIPIKPKINLYLETHRGPAYIKLELILKKHKPST</sequence>
<feature type="region of interest" description="Disordered" evidence="1">
    <location>
        <begin position="1"/>
        <end position="44"/>
    </location>
</feature>
<evidence type="ECO:0000313" key="3">
    <source>
        <dbReference type="Proteomes" id="UP001177670"/>
    </source>
</evidence>
<evidence type="ECO:0000313" key="2">
    <source>
        <dbReference type="EMBL" id="KAK1124126.1"/>
    </source>
</evidence>
<dbReference type="EMBL" id="JAHYIQ010000019">
    <property type="protein sequence ID" value="KAK1124126.1"/>
    <property type="molecule type" value="Genomic_DNA"/>
</dbReference>
<keyword evidence="3" id="KW-1185">Reference proteome</keyword>
<proteinExistence type="predicted"/>
<evidence type="ECO:0000256" key="1">
    <source>
        <dbReference type="SAM" id="MobiDB-lite"/>
    </source>
</evidence>
<accession>A0AA40FSF8</accession>
<feature type="compositionally biased region" description="Basic and acidic residues" evidence="1">
    <location>
        <begin position="1"/>
        <end position="11"/>
    </location>
</feature>
<gene>
    <name evidence="2" type="ORF">K0M31_007150</name>
</gene>
<protein>
    <submittedName>
        <fullName evidence="2">Uncharacterized protein</fullName>
    </submittedName>
</protein>
<name>A0AA40FSF8_9HYME</name>
<organism evidence="2 3">
    <name type="scientific">Melipona bicolor</name>
    <dbReference type="NCBI Taxonomy" id="60889"/>
    <lineage>
        <taxon>Eukaryota</taxon>
        <taxon>Metazoa</taxon>
        <taxon>Ecdysozoa</taxon>
        <taxon>Arthropoda</taxon>
        <taxon>Hexapoda</taxon>
        <taxon>Insecta</taxon>
        <taxon>Pterygota</taxon>
        <taxon>Neoptera</taxon>
        <taxon>Endopterygota</taxon>
        <taxon>Hymenoptera</taxon>
        <taxon>Apocrita</taxon>
        <taxon>Aculeata</taxon>
        <taxon>Apoidea</taxon>
        <taxon>Anthophila</taxon>
        <taxon>Apidae</taxon>
        <taxon>Melipona</taxon>
    </lineage>
</organism>
<comment type="caution">
    <text evidence="2">The sequence shown here is derived from an EMBL/GenBank/DDBJ whole genome shotgun (WGS) entry which is preliminary data.</text>
</comment>
<dbReference type="Proteomes" id="UP001177670">
    <property type="component" value="Unassembled WGS sequence"/>
</dbReference>
<dbReference type="AlphaFoldDB" id="A0AA40FSF8"/>